<protein>
    <submittedName>
        <fullName evidence="10">Rod shape-determining protein MreD</fullName>
    </submittedName>
</protein>
<evidence type="ECO:0000313" key="11">
    <source>
        <dbReference type="Proteomes" id="UP000196710"/>
    </source>
</evidence>
<evidence type="ECO:0000313" key="12">
    <source>
        <dbReference type="Proteomes" id="UP000596035"/>
    </source>
</evidence>
<gene>
    <name evidence="10" type="primary">mreD</name>
    <name evidence="9" type="ORF">ADH66_14435</name>
    <name evidence="10" type="ORF">I5Q82_04810</name>
</gene>
<evidence type="ECO:0000256" key="2">
    <source>
        <dbReference type="ARBA" id="ARBA00007776"/>
    </source>
</evidence>
<proteinExistence type="inferred from homology"/>
<feature type="transmembrane region" description="Helical" evidence="8">
    <location>
        <begin position="105"/>
        <end position="124"/>
    </location>
</feature>
<keyword evidence="4 8" id="KW-0812">Transmembrane</keyword>
<evidence type="ECO:0000256" key="6">
    <source>
        <dbReference type="ARBA" id="ARBA00022989"/>
    </source>
</evidence>
<dbReference type="AlphaFoldDB" id="A0A1Z2XTP6"/>
<evidence type="ECO:0000256" key="7">
    <source>
        <dbReference type="ARBA" id="ARBA00023136"/>
    </source>
</evidence>
<sequence>MRDLNRIVRSLAFVLELLVLFMLQETPGLLPHVYGARPVLVLPAAAVIAMFEEETRAMAFGVAAGLFCDFGYSGVLGFHALVMGVLCFFISLLVRTFLQVNPVTAMLTGIVALGLAFGAQWLFFYYFHYSSPGYALRMHYLPKYLYTLIFVPLLYLLNRALAEALPGEELLP</sequence>
<comment type="similarity">
    <text evidence="2">Belongs to the MreD family.</text>
</comment>
<dbReference type="GO" id="GO:0005886">
    <property type="term" value="C:plasma membrane"/>
    <property type="evidence" value="ECO:0007669"/>
    <property type="project" value="UniProtKB-SubCell"/>
</dbReference>
<reference evidence="9" key="1">
    <citation type="journal article" date="2017" name="Genome Announc.">
        <title>High-Quality Whole-Genome Sequences of the Oligo-Mouse-Microbiota Bacterial Community.</title>
        <authorList>
            <person name="Garzetti D."/>
            <person name="Brugiroux S."/>
            <person name="Bunk B."/>
            <person name="Pukall R."/>
            <person name="McCoy K.D."/>
            <person name="Macpherson A.J."/>
            <person name="Stecher B."/>
        </authorList>
    </citation>
    <scope>NUCLEOTIDE SEQUENCE</scope>
    <source>
        <strain evidence="9">KB18</strain>
    </source>
</reference>
<dbReference type="NCBIfam" id="TIGR03426">
    <property type="entry name" value="shape_MreD"/>
    <property type="match status" value="1"/>
</dbReference>
<keyword evidence="6 8" id="KW-1133">Transmembrane helix</keyword>
<dbReference type="Proteomes" id="UP000196710">
    <property type="component" value="Chromosome"/>
</dbReference>
<dbReference type="Pfam" id="PF04093">
    <property type="entry name" value="MreD"/>
    <property type="match status" value="1"/>
</dbReference>
<comment type="subcellular location">
    <subcellularLocation>
        <location evidence="1">Cell membrane</location>
        <topology evidence="1">Multi-pass membrane protein</topology>
    </subcellularLocation>
</comment>
<evidence type="ECO:0000256" key="4">
    <source>
        <dbReference type="ARBA" id="ARBA00022692"/>
    </source>
</evidence>
<evidence type="ECO:0000256" key="8">
    <source>
        <dbReference type="SAM" id="Phobius"/>
    </source>
</evidence>
<feature type="transmembrane region" description="Helical" evidence="8">
    <location>
        <begin position="29"/>
        <end position="51"/>
    </location>
</feature>
<name>A0A1Z2XTP6_9FIRM</name>
<dbReference type="GO" id="GO:0008360">
    <property type="term" value="P:regulation of cell shape"/>
    <property type="evidence" value="ECO:0007669"/>
    <property type="project" value="UniProtKB-KW"/>
</dbReference>
<dbReference type="EMBL" id="CP065321">
    <property type="protein sequence ID" value="QQR31016.1"/>
    <property type="molecule type" value="Genomic_DNA"/>
</dbReference>
<keyword evidence="7 8" id="KW-0472">Membrane</keyword>
<organism evidence="10 12">
    <name type="scientific">Acutalibacter muris</name>
    <dbReference type="NCBI Taxonomy" id="1796620"/>
    <lineage>
        <taxon>Bacteria</taxon>
        <taxon>Bacillati</taxon>
        <taxon>Bacillota</taxon>
        <taxon>Clostridia</taxon>
        <taxon>Eubacteriales</taxon>
        <taxon>Acutalibacteraceae</taxon>
        <taxon>Acutalibacter</taxon>
    </lineage>
</organism>
<keyword evidence="5" id="KW-0133">Cell shape</keyword>
<evidence type="ECO:0000256" key="3">
    <source>
        <dbReference type="ARBA" id="ARBA00022475"/>
    </source>
</evidence>
<reference evidence="10 12" key="3">
    <citation type="submission" date="2020-11" db="EMBL/GenBank/DDBJ databases">
        <title>Closed and high quality bacterial genomes of the OMM12 community.</title>
        <authorList>
            <person name="Marbouty M."/>
            <person name="Lamy-Besnier Q."/>
            <person name="Debarbieux L."/>
            <person name="Koszul R."/>
        </authorList>
    </citation>
    <scope>NUCLEOTIDE SEQUENCE [LARGE SCALE GENOMIC DNA]</scope>
    <source>
        <strain evidence="10 12">KB18</strain>
    </source>
</reference>
<accession>A0A1Z2XTP6</accession>
<evidence type="ECO:0000313" key="9">
    <source>
        <dbReference type="EMBL" id="ASB41749.1"/>
    </source>
</evidence>
<dbReference type="RefSeq" id="WP_066539309.1">
    <property type="nucleotide sequence ID" value="NZ_CAJTCQ010000001.1"/>
</dbReference>
<dbReference type="Proteomes" id="UP000596035">
    <property type="component" value="Chromosome"/>
</dbReference>
<evidence type="ECO:0000313" key="10">
    <source>
        <dbReference type="EMBL" id="QQR31016.1"/>
    </source>
</evidence>
<evidence type="ECO:0000256" key="5">
    <source>
        <dbReference type="ARBA" id="ARBA00022960"/>
    </source>
</evidence>
<dbReference type="InterPro" id="IPR007227">
    <property type="entry name" value="Cell_shape_determining_MreD"/>
</dbReference>
<dbReference type="EMBL" id="CP021422">
    <property type="protein sequence ID" value="ASB41749.1"/>
    <property type="molecule type" value="Genomic_DNA"/>
</dbReference>
<keyword evidence="11" id="KW-1185">Reference proteome</keyword>
<feature type="transmembrane region" description="Helical" evidence="8">
    <location>
        <begin position="7"/>
        <end position="23"/>
    </location>
</feature>
<evidence type="ECO:0000256" key="1">
    <source>
        <dbReference type="ARBA" id="ARBA00004651"/>
    </source>
</evidence>
<reference evidence="11" key="2">
    <citation type="submission" date="2017-05" db="EMBL/GenBank/DDBJ databases">
        <title>Improved OligoMM genomes.</title>
        <authorList>
            <person name="Garzetti D."/>
        </authorList>
    </citation>
    <scope>NUCLEOTIDE SEQUENCE [LARGE SCALE GENOMIC DNA]</scope>
    <source>
        <strain evidence="11">KB18</strain>
    </source>
</reference>
<feature type="transmembrane region" description="Helical" evidence="8">
    <location>
        <begin position="144"/>
        <end position="162"/>
    </location>
</feature>
<dbReference type="KEGG" id="amur:ADH66_14435"/>
<feature type="transmembrane region" description="Helical" evidence="8">
    <location>
        <begin position="81"/>
        <end position="98"/>
    </location>
</feature>
<keyword evidence="3" id="KW-1003">Cell membrane</keyword>